<keyword evidence="3" id="KW-1185">Reference proteome</keyword>
<feature type="region of interest" description="Disordered" evidence="1">
    <location>
        <begin position="30"/>
        <end position="87"/>
    </location>
</feature>
<name>A0A4Z2G0N9_9TELE</name>
<comment type="caution">
    <text evidence="2">The sequence shown here is derived from an EMBL/GenBank/DDBJ whole genome shotgun (WGS) entry which is preliminary data.</text>
</comment>
<gene>
    <name evidence="2" type="ORF">EYF80_043321</name>
</gene>
<dbReference type="AlphaFoldDB" id="A0A4Z2G0N9"/>
<organism evidence="2 3">
    <name type="scientific">Liparis tanakae</name>
    <name type="common">Tanaka's snailfish</name>
    <dbReference type="NCBI Taxonomy" id="230148"/>
    <lineage>
        <taxon>Eukaryota</taxon>
        <taxon>Metazoa</taxon>
        <taxon>Chordata</taxon>
        <taxon>Craniata</taxon>
        <taxon>Vertebrata</taxon>
        <taxon>Euteleostomi</taxon>
        <taxon>Actinopterygii</taxon>
        <taxon>Neopterygii</taxon>
        <taxon>Teleostei</taxon>
        <taxon>Neoteleostei</taxon>
        <taxon>Acanthomorphata</taxon>
        <taxon>Eupercaria</taxon>
        <taxon>Perciformes</taxon>
        <taxon>Cottioidei</taxon>
        <taxon>Cottales</taxon>
        <taxon>Liparidae</taxon>
        <taxon>Liparis</taxon>
    </lineage>
</organism>
<sequence>MAMTSGSSGWRQPLGPGPFLKVLSSDAMLPRSPWASGAPPQKYMSPGPLMSASRVPSPYGSGMNRVMPDSSMALPIRPTFNKEGTER</sequence>
<reference evidence="2 3" key="1">
    <citation type="submission" date="2019-03" db="EMBL/GenBank/DDBJ databases">
        <title>First draft genome of Liparis tanakae, snailfish: a comprehensive survey of snailfish specific genes.</title>
        <authorList>
            <person name="Kim W."/>
            <person name="Song I."/>
            <person name="Jeong J.-H."/>
            <person name="Kim D."/>
            <person name="Kim S."/>
            <person name="Ryu S."/>
            <person name="Song J.Y."/>
            <person name="Lee S.K."/>
        </authorList>
    </citation>
    <scope>NUCLEOTIDE SEQUENCE [LARGE SCALE GENOMIC DNA]</scope>
    <source>
        <tissue evidence="2">Muscle</tissue>
    </source>
</reference>
<protein>
    <submittedName>
        <fullName evidence="2">Uncharacterized protein</fullName>
    </submittedName>
</protein>
<evidence type="ECO:0000256" key="1">
    <source>
        <dbReference type="SAM" id="MobiDB-lite"/>
    </source>
</evidence>
<accession>A0A4Z2G0N9</accession>
<evidence type="ECO:0000313" key="3">
    <source>
        <dbReference type="Proteomes" id="UP000314294"/>
    </source>
</evidence>
<proteinExistence type="predicted"/>
<evidence type="ECO:0000313" key="2">
    <source>
        <dbReference type="EMBL" id="TNN46463.1"/>
    </source>
</evidence>
<dbReference type="Proteomes" id="UP000314294">
    <property type="component" value="Unassembled WGS sequence"/>
</dbReference>
<dbReference type="EMBL" id="SRLO01000787">
    <property type="protein sequence ID" value="TNN46463.1"/>
    <property type="molecule type" value="Genomic_DNA"/>
</dbReference>